<reference evidence="2 3" key="1">
    <citation type="journal article" date="2012" name="Environ. Microbiol.">
        <title>The genome of the ammonia-oxidizing Candidatus Nitrososphaera gargensis: insights into metabolic versatility and environmental adaptations.</title>
        <authorList>
            <person name="Spang A."/>
            <person name="Poehlein A."/>
            <person name="Offre P."/>
            <person name="Zumbragel S."/>
            <person name="Haider S."/>
            <person name="Rychlik N."/>
            <person name="Nowka B."/>
            <person name="Schmeisser C."/>
            <person name="Lebedeva E.V."/>
            <person name="Rattei T."/>
            <person name="Bohm C."/>
            <person name="Schmid M."/>
            <person name="Galushko A."/>
            <person name="Hatzenpichler R."/>
            <person name="Weinmaier T."/>
            <person name="Daniel R."/>
            <person name="Schleper C."/>
            <person name="Spieck E."/>
            <person name="Streit W."/>
            <person name="Wagner M."/>
        </authorList>
    </citation>
    <scope>NUCLEOTIDE SEQUENCE [LARGE SCALE GENOMIC DNA]</scope>
    <source>
        <strain evidence="3">Ga9.2</strain>
    </source>
</reference>
<dbReference type="Proteomes" id="UP000008037">
    <property type="component" value="Chromosome"/>
</dbReference>
<dbReference type="CDD" id="cd07344">
    <property type="entry name" value="M48_yhfN_like"/>
    <property type="match status" value="1"/>
</dbReference>
<dbReference type="OrthoDB" id="308128at2157"/>
<dbReference type="BioCyc" id="CNIT1237085:G1324-2985-MONOMER"/>
<proteinExistence type="predicted"/>
<dbReference type="Pfam" id="PF01863">
    <property type="entry name" value="YgjP-like"/>
    <property type="match status" value="1"/>
</dbReference>
<dbReference type="InterPro" id="IPR002725">
    <property type="entry name" value="YgjP-like_metallopeptidase"/>
</dbReference>
<evidence type="ECO:0000313" key="2">
    <source>
        <dbReference type="EMBL" id="AFU59903.1"/>
    </source>
</evidence>
<dbReference type="InterPro" id="IPR053136">
    <property type="entry name" value="UTP_pyrophosphatase-like"/>
</dbReference>
<feature type="domain" description="YgjP-like metallopeptidase" evidence="1">
    <location>
        <begin position="32"/>
        <end position="225"/>
    </location>
</feature>
<organism evidence="2 3">
    <name type="scientific">Nitrososphaera gargensis (strain Ga9.2)</name>
    <dbReference type="NCBI Taxonomy" id="1237085"/>
    <lineage>
        <taxon>Archaea</taxon>
        <taxon>Nitrososphaerota</taxon>
        <taxon>Nitrososphaeria</taxon>
        <taxon>Nitrososphaerales</taxon>
        <taxon>Nitrososphaeraceae</taxon>
        <taxon>Nitrososphaera</taxon>
    </lineage>
</organism>
<dbReference type="KEGG" id="nga:Ngar_c29850"/>
<dbReference type="PANTHER" id="PTHR30399">
    <property type="entry name" value="UNCHARACTERIZED PROTEIN YGJP"/>
    <property type="match status" value="1"/>
</dbReference>
<dbReference type="PANTHER" id="PTHR30399:SF1">
    <property type="entry name" value="UTP PYROPHOSPHATASE"/>
    <property type="match status" value="1"/>
</dbReference>
<dbReference type="InParanoid" id="K0IKQ2"/>
<dbReference type="EMBL" id="CP002408">
    <property type="protein sequence ID" value="AFU59903.1"/>
    <property type="molecule type" value="Genomic_DNA"/>
</dbReference>
<dbReference type="RefSeq" id="WP_015020437.1">
    <property type="nucleotide sequence ID" value="NC_018719.1"/>
</dbReference>
<protein>
    <recommendedName>
        <fullName evidence="1">YgjP-like metallopeptidase domain-containing protein</fullName>
    </recommendedName>
</protein>
<dbReference type="AlphaFoldDB" id="K0IKQ2"/>
<evidence type="ECO:0000313" key="3">
    <source>
        <dbReference type="Proteomes" id="UP000008037"/>
    </source>
</evidence>
<dbReference type="Gene3D" id="3.30.2010.10">
    <property type="entry name" value="Metalloproteases ('zincins'), catalytic domain"/>
    <property type="match status" value="1"/>
</dbReference>
<name>K0IKQ2_NITGG</name>
<evidence type="ECO:0000259" key="1">
    <source>
        <dbReference type="Pfam" id="PF01863"/>
    </source>
</evidence>
<dbReference type="HOGENOM" id="CLU_065947_2_2_2"/>
<accession>K0IKQ2</accession>
<sequence length="233" mass="27102">MILSLDHAGGAIKIDVLTSKRAKRLRLVSGINGVQAIVPPDYRVEELESFVSAKRDWIIKTSRYYIRLKERCGGGHEPGTIYFLGSKYRFHIVRDRQRSAVVSDAMKVITFHVTDRRKYKEEMQEWYKEQTGKIISERLPALAARLNLQYNKVSIKSQRSRWASCSKKGNLNFNLLLAAAPREVIDYVIIHELMHLIEMDHSIRFWQLVKEADPDYKKHKEWLTSYAPVIKIG</sequence>
<dbReference type="GeneID" id="13796794"/>
<gene>
    <name evidence="2" type="ordered locus">Ngar_c29850</name>
</gene>
<keyword evidence="3" id="KW-1185">Reference proteome</keyword>